<dbReference type="AlphaFoldDB" id="A0A5J4UQT8"/>
<evidence type="ECO:0000313" key="1">
    <source>
        <dbReference type="EMBL" id="KAA6372391.1"/>
    </source>
</evidence>
<proteinExistence type="predicted"/>
<dbReference type="Proteomes" id="UP000324800">
    <property type="component" value="Unassembled WGS sequence"/>
</dbReference>
<gene>
    <name evidence="1" type="ORF">EZS28_032079</name>
</gene>
<dbReference type="EMBL" id="SNRW01013632">
    <property type="protein sequence ID" value="KAA6372391.1"/>
    <property type="molecule type" value="Genomic_DNA"/>
</dbReference>
<sequence length="192" mass="22022">WTQVTSNLGMKKVKQSNCQITIPDIGYNNSYVDNQTRGLRYSTGSEEGILSLQSERELMEVHEIQVQGESILLCGPTIWLEPESITNLQSNEVNRKEITGMRCRLDNLTHEGARLEDVISQMQGSTNERLSIPWLEVEDLYDGSMHWTGQEKAIYIDVEKMDRDYVREKDNREQKINTTTGRIELPEIADNG</sequence>
<name>A0A5J4UQT8_9EUKA</name>
<reference evidence="1 2" key="1">
    <citation type="submission" date="2019-03" db="EMBL/GenBank/DDBJ databases">
        <title>Single cell metagenomics reveals metabolic interactions within the superorganism composed of flagellate Streblomastix strix and complex community of Bacteroidetes bacteria on its surface.</title>
        <authorList>
            <person name="Treitli S.C."/>
            <person name="Kolisko M."/>
            <person name="Husnik F."/>
            <person name="Keeling P."/>
            <person name="Hampl V."/>
        </authorList>
    </citation>
    <scope>NUCLEOTIDE SEQUENCE [LARGE SCALE GENOMIC DNA]</scope>
    <source>
        <strain evidence="1">ST1C</strain>
    </source>
</reference>
<protein>
    <submittedName>
        <fullName evidence="1">Uncharacterized protein</fullName>
    </submittedName>
</protein>
<evidence type="ECO:0000313" key="2">
    <source>
        <dbReference type="Proteomes" id="UP000324800"/>
    </source>
</evidence>
<feature type="non-terminal residue" evidence="1">
    <location>
        <position position="1"/>
    </location>
</feature>
<organism evidence="1 2">
    <name type="scientific">Streblomastix strix</name>
    <dbReference type="NCBI Taxonomy" id="222440"/>
    <lineage>
        <taxon>Eukaryota</taxon>
        <taxon>Metamonada</taxon>
        <taxon>Preaxostyla</taxon>
        <taxon>Oxymonadida</taxon>
        <taxon>Streblomastigidae</taxon>
        <taxon>Streblomastix</taxon>
    </lineage>
</organism>
<comment type="caution">
    <text evidence="1">The sequence shown here is derived from an EMBL/GenBank/DDBJ whole genome shotgun (WGS) entry which is preliminary data.</text>
</comment>
<accession>A0A5J4UQT8</accession>